<evidence type="ECO:0000256" key="1">
    <source>
        <dbReference type="SAM" id="MobiDB-lite"/>
    </source>
</evidence>
<reference evidence="2 3" key="1">
    <citation type="journal article" date="2022" name="bioRxiv">
        <title>Genomics of Preaxostyla Flagellates Illuminates Evolutionary Transitions and the Path Towards Mitochondrial Loss.</title>
        <authorList>
            <person name="Novak L.V.F."/>
            <person name="Treitli S.C."/>
            <person name="Pyrih J."/>
            <person name="Halakuc P."/>
            <person name="Pipaliya S.V."/>
            <person name="Vacek V."/>
            <person name="Brzon O."/>
            <person name="Soukal P."/>
            <person name="Eme L."/>
            <person name="Dacks J.B."/>
            <person name="Karnkowska A."/>
            <person name="Elias M."/>
            <person name="Hampl V."/>
        </authorList>
    </citation>
    <scope>NUCLEOTIDE SEQUENCE [LARGE SCALE GENOMIC DNA]</scope>
    <source>
        <strain evidence="2">NAU3</strain>
        <tissue evidence="2">Gut</tissue>
    </source>
</reference>
<accession>A0ABQ9Y2V3</accession>
<gene>
    <name evidence="2" type="ORF">BLNAU_7003</name>
</gene>
<sequence>MNKTKQKAQQTLPLITHYTSNTDRPLLGDGSSLLNEGTKGWKDSYSPKKKSLTDNDHYFQENKLNDWTNTGLNSASAAVGSWAPLCECECGCVSGRKLVVAISDSFKTSSTTQNVMEFREQN</sequence>
<protein>
    <submittedName>
        <fullName evidence="2">Uncharacterized protein</fullName>
    </submittedName>
</protein>
<feature type="compositionally biased region" description="Basic and acidic residues" evidence="1">
    <location>
        <begin position="39"/>
        <end position="52"/>
    </location>
</feature>
<proteinExistence type="predicted"/>
<organism evidence="2 3">
    <name type="scientific">Blattamonas nauphoetae</name>
    <dbReference type="NCBI Taxonomy" id="2049346"/>
    <lineage>
        <taxon>Eukaryota</taxon>
        <taxon>Metamonada</taxon>
        <taxon>Preaxostyla</taxon>
        <taxon>Oxymonadida</taxon>
        <taxon>Blattamonas</taxon>
    </lineage>
</organism>
<dbReference type="EMBL" id="JARBJD010000041">
    <property type="protein sequence ID" value="KAK2958076.1"/>
    <property type="molecule type" value="Genomic_DNA"/>
</dbReference>
<dbReference type="Proteomes" id="UP001281761">
    <property type="component" value="Unassembled WGS sequence"/>
</dbReference>
<comment type="caution">
    <text evidence="2">The sequence shown here is derived from an EMBL/GenBank/DDBJ whole genome shotgun (WGS) entry which is preliminary data.</text>
</comment>
<keyword evidence="3" id="KW-1185">Reference proteome</keyword>
<feature type="region of interest" description="Disordered" evidence="1">
    <location>
        <begin position="19"/>
        <end position="52"/>
    </location>
</feature>
<name>A0ABQ9Y2V3_9EUKA</name>
<evidence type="ECO:0000313" key="3">
    <source>
        <dbReference type="Proteomes" id="UP001281761"/>
    </source>
</evidence>
<evidence type="ECO:0000313" key="2">
    <source>
        <dbReference type="EMBL" id="KAK2958076.1"/>
    </source>
</evidence>